<sequence length="365" mass="41430">WCSGCRNGGTVVLCTICDIISMCTSCIDFEGQENIKALNFECPPCFVKRNPKGSYPHTLRAVSSSREIWPKILITPLVIISIHLEGMADIPSRMVYHHLHDWLGGNIVHIDMDFNLDDVPRNDFGTRLSVMLDRLETGDLQRWSQFMVFITSHCDPTSGYIHFGPDNVGSAPANEILDAIFTDQFRTILRRGNNNNLLSLLSCGALSSYVEPRNQIKEFAKEMLFEKILSFSQADFQPSATHKFVMDWALNHFILNRPKLEGFLCDHQALGAHTNIIQFQPDITTSFKWTHPGAHPFGVDINKQCPNCQRLKTRTPRINVDGSICLRCSGCMKEVMYNLPHDWKWVHNPPVKGDQGQGAWLFHTE</sequence>
<dbReference type="AlphaFoldDB" id="A0A0C9WMI8"/>
<dbReference type="STRING" id="1095629.A0A0C9WMI8"/>
<dbReference type="EMBL" id="KN839047">
    <property type="protein sequence ID" value="KIJ91155.1"/>
    <property type="molecule type" value="Genomic_DNA"/>
</dbReference>
<evidence type="ECO:0000313" key="2">
    <source>
        <dbReference type="Proteomes" id="UP000054477"/>
    </source>
</evidence>
<gene>
    <name evidence="1" type="ORF">K443DRAFT_115464</name>
</gene>
<dbReference type="HOGENOM" id="CLU_049631_0_0_1"/>
<evidence type="ECO:0000313" key="1">
    <source>
        <dbReference type="EMBL" id="KIJ91155.1"/>
    </source>
</evidence>
<protein>
    <submittedName>
        <fullName evidence="1">Uncharacterized protein</fullName>
    </submittedName>
</protein>
<reference evidence="2" key="2">
    <citation type="submission" date="2015-01" db="EMBL/GenBank/DDBJ databases">
        <title>Evolutionary Origins and Diversification of the Mycorrhizal Mutualists.</title>
        <authorList>
            <consortium name="DOE Joint Genome Institute"/>
            <consortium name="Mycorrhizal Genomics Consortium"/>
            <person name="Kohler A."/>
            <person name="Kuo A."/>
            <person name="Nagy L.G."/>
            <person name="Floudas D."/>
            <person name="Copeland A."/>
            <person name="Barry K.W."/>
            <person name="Cichocki N."/>
            <person name="Veneault-Fourrey C."/>
            <person name="LaButti K."/>
            <person name="Lindquist E.A."/>
            <person name="Lipzen A."/>
            <person name="Lundell T."/>
            <person name="Morin E."/>
            <person name="Murat C."/>
            <person name="Riley R."/>
            <person name="Ohm R."/>
            <person name="Sun H."/>
            <person name="Tunlid A."/>
            <person name="Henrissat B."/>
            <person name="Grigoriev I.V."/>
            <person name="Hibbett D.S."/>
            <person name="Martin F."/>
        </authorList>
    </citation>
    <scope>NUCLEOTIDE SEQUENCE [LARGE SCALE GENOMIC DNA]</scope>
    <source>
        <strain evidence="2">LaAM-08-1</strain>
    </source>
</reference>
<reference evidence="1 2" key="1">
    <citation type="submission" date="2014-04" db="EMBL/GenBank/DDBJ databases">
        <authorList>
            <consortium name="DOE Joint Genome Institute"/>
            <person name="Kuo A."/>
            <person name="Kohler A."/>
            <person name="Nagy L.G."/>
            <person name="Floudas D."/>
            <person name="Copeland A."/>
            <person name="Barry K.W."/>
            <person name="Cichocki N."/>
            <person name="Veneault-Fourrey C."/>
            <person name="LaButti K."/>
            <person name="Lindquist E.A."/>
            <person name="Lipzen A."/>
            <person name="Lundell T."/>
            <person name="Morin E."/>
            <person name="Murat C."/>
            <person name="Sun H."/>
            <person name="Tunlid A."/>
            <person name="Henrissat B."/>
            <person name="Grigoriev I.V."/>
            <person name="Hibbett D.S."/>
            <person name="Martin F."/>
            <person name="Nordberg H.P."/>
            <person name="Cantor M.N."/>
            <person name="Hua S.X."/>
        </authorList>
    </citation>
    <scope>NUCLEOTIDE SEQUENCE [LARGE SCALE GENOMIC DNA]</scope>
    <source>
        <strain evidence="1 2">LaAM-08-1</strain>
    </source>
</reference>
<keyword evidence="2" id="KW-1185">Reference proteome</keyword>
<dbReference type="OrthoDB" id="3067692at2759"/>
<feature type="non-terminal residue" evidence="1">
    <location>
        <position position="1"/>
    </location>
</feature>
<accession>A0A0C9WMI8</accession>
<dbReference type="Proteomes" id="UP000054477">
    <property type="component" value="Unassembled WGS sequence"/>
</dbReference>
<organism evidence="1 2">
    <name type="scientific">Laccaria amethystina LaAM-08-1</name>
    <dbReference type="NCBI Taxonomy" id="1095629"/>
    <lineage>
        <taxon>Eukaryota</taxon>
        <taxon>Fungi</taxon>
        <taxon>Dikarya</taxon>
        <taxon>Basidiomycota</taxon>
        <taxon>Agaricomycotina</taxon>
        <taxon>Agaricomycetes</taxon>
        <taxon>Agaricomycetidae</taxon>
        <taxon>Agaricales</taxon>
        <taxon>Agaricineae</taxon>
        <taxon>Hydnangiaceae</taxon>
        <taxon>Laccaria</taxon>
    </lineage>
</organism>
<proteinExistence type="predicted"/>
<name>A0A0C9WMI8_9AGAR</name>